<dbReference type="PANTHER" id="PTHR13710">
    <property type="entry name" value="DNA HELICASE RECQ FAMILY MEMBER"/>
    <property type="match status" value="1"/>
</dbReference>
<feature type="domain" description="Helicase C-terminal" evidence="12">
    <location>
        <begin position="487"/>
        <end position="637"/>
    </location>
</feature>
<evidence type="ECO:0000256" key="1">
    <source>
        <dbReference type="ARBA" id="ARBA00005446"/>
    </source>
</evidence>
<comment type="catalytic activity">
    <reaction evidence="8">
        <text>Couples ATP hydrolysis with the unwinding of duplex DNA by translocating in the 3'-5' direction.</text>
        <dbReference type="EC" id="5.6.2.4"/>
    </reaction>
</comment>
<dbReference type="OrthoDB" id="9763310at2"/>
<keyword evidence="15" id="KW-1185">Reference proteome</keyword>
<dbReference type="InterPro" id="IPR014001">
    <property type="entry name" value="Helicase_ATP-bd"/>
</dbReference>
<dbReference type="GO" id="GO:0043590">
    <property type="term" value="C:bacterial nucleoid"/>
    <property type="evidence" value="ECO:0007669"/>
    <property type="project" value="TreeGrafter"/>
</dbReference>
<evidence type="ECO:0000313" key="15">
    <source>
        <dbReference type="Proteomes" id="UP000184052"/>
    </source>
</evidence>
<evidence type="ECO:0000256" key="6">
    <source>
        <dbReference type="ARBA" id="ARBA00023125"/>
    </source>
</evidence>
<protein>
    <recommendedName>
        <fullName evidence="9">DNA 3'-5' helicase</fullName>
        <ecNumber evidence="9">5.6.2.4</ecNumber>
    </recommendedName>
</protein>
<proteinExistence type="inferred from homology"/>
<dbReference type="GO" id="GO:0006281">
    <property type="term" value="P:DNA repair"/>
    <property type="evidence" value="ECO:0007669"/>
    <property type="project" value="TreeGrafter"/>
</dbReference>
<keyword evidence="5 10" id="KW-0067">ATP-binding</keyword>
<evidence type="ECO:0000259" key="11">
    <source>
        <dbReference type="PROSITE" id="PS51192"/>
    </source>
</evidence>
<dbReference type="InterPro" id="IPR001650">
    <property type="entry name" value="Helicase_C-like"/>
</dbReference>
<evidence type="ECO:0000259" key="12">
    <source>
        <dbReference type="PROSITE" id="PS51194"/>
    </source>
</evidence>
<sequence>MARIVFIDTEVNMDTGRVADYGAVDEYGAVVHTGIEDDFISFIGDADYICGHNILKHDLEYIGRSKARLKEKEAIDTLHLSPLLFPKNPYHKLVKDDKLQTEDLNNPVNDSIKAKELFFDELNAYNNLSQNMKDIFNLLLKDSNEFKGFFKYANMNLKKPRLAFWKSDRKEKDILKLMEAELRGRICENVDLKELVETSPIELAYAIAVISSGDDISITPRWVVKSYPQVERVITILRSKPCSLGCSYCRSKLDPTQGLRDYFGYENFRSFDGKELQKEAASAAMKGKSLLAIFPTGGGKSITFQVPALMAGKASGGLTVIISPLQSLMKDQVDNLETKGITCAVTINGLLDPIERSEVIRRVENGEAKLLYISPESLRSKSMERLLLSRKIERFVIDEAHCFSAWGQDFRVDYLYIGEFINKLCQAKGLREMIPVSCFTATAKQGVVDDIFAYFKDYTGAEMEFFSASISRKNLSYKVIECKKADKYDRLRLLIEEKQKPTIVYASKTKLTVEIADRLKSDGYNAAAYHGKMEKQIKNKNQEDFIEGNIDIMVATSAFGMGVDKSDVGLVIHYQISNSLENYVQEAGRAGRDQTINAECFILYDDNDLNEHFNMLNQTKLSINEIGQVWKAIKDVTRSRKNITQSALEIARRAGWDDNIYDLETRVKTAVTALEQAGYIKRGQNSPRVYADSILTKSVMDAQAIIRASKNIAEEDKDLAVAMVAMLIKGKSRKTEDNETRVDYISDRLGIDIKRTIRIIMSLREERILADVKDLSAFLNDESSQQKSANLLKWSGELEGFLIDNISQDGVYNIKALNEKADKEGLKKVTTDKVITLLNFWAIKGWIKKETSRGDKNHIRVAFKKDHDNLEKIYRNRMSVSDFILNYLYNKNSSDDKAFAVEFSVNELKEEYNYANQLFGKQVSLKDVEEALFYLSRIGALKIEGGFLVIYNRINIQRLELDNRIKYKIDDYVTLDTYYKQKGHQIHIVGEYAKKMLNNYLGALKFVDDYFHLQYKSFLKKYFGGDKRDMIDKNITPKKFEDLFGALSVAQLSIIRDNESKYIVVAAGPGSGKTRILVHKLASLLLLEDVKHEQLLMLTFSRASAIEFKKRLKDLIGGPANYIDIKTFHSYCFDLQGKVGDIDRSGSIVAETGQMIMKGEIEKSRITKTVMVVDEAQDMDKNEFEFIRAMVKQNDNMRIIAVGDDDQNIYAFRGSSSQYMKRILNASDAKMYELVENYRSKPNLIKLSNGFASTIENRMKSMPILPVRKDDGEITSCFYNHSDHMIGNVADSILKKDWSGNTCILTNTNFEALQVTGLLTEMKVKARLIQSYDNIKPINLNEIRYFLSKLHMDEDLHIIDKTQWLNAKKSLFSKFAASDNLDTIRRMISDFEETSGKVMYISDLMIHFRESKLEDFVGTSDQACYVSTIHKAKGREFDNVLIMLDRFDANSEEQKRALYVAMTRAKNNLEIHYKDNELHNIIDLMGQGVHHLSPSKTDDNLSKLYLPLSYKDVFLSYSYEKKVSGLLENLVGGDQLIVDMNGCYDREKNQVLIFSRKFKNELQSYLNKGYAFSTARVRHVVFWKSEDAEYDTRVLLPIIELTKK</sequence>
<comment type="similarity">
    <text evidence="1">Belongs to the helicase family. RecQ subfamily.</text>
</comment>
<dbReference type="GO" id="GO:0043138">
    <property type="term" value="F:3'-5' DNA helicase activity"/>
    <property type="evidence" value="ECO:0007669"/>
    <property type="project" value="UniProtKB-EC"/>
</dbReference>
<keyword evidence="4 10" id="KW-0347">Helicase</keyword>
<dbReference type="PROSITE" id="PS51198">
    <property type="entry name" value="UVRD_HELICASE_ATP_BIND"/>
    <property type="match status" value="1"/>
</dbReference>
<dbReference type="STRING" id="1121476.SAMN02745751_03135"/>
<evidence type="ECO:0000256" key="9">
    <source>
        <dbReference type="ARBA" id="ARBA00034808"/>
    </source>
</evidence>
<keyword evidence="6" id="KW-0238">DNA-binding</keyword>
<dbReference type="GO" id="GO:0005737">
    <property type="term" value="C:cytoplasm"/>
    <property type="evidence" value="ECO:0007669"/>
    <property type="project" value="TreeGrafter"/>
</dbReference>
<dbReference type="Pfam" id="PF00271">
    <property type="entry name" value="Helicase_C"/>
    <property type="match status" value="1"/>
</dbReference>
<dbReference type="InterPro" id="IPR027417">
    <property type="entry name" value="P-loop_NTPase"/>
</dbReference>
<dbReference type="GO" id="GO:0005524">
    <property type="term" value="F:ATP binding"/>
    <property type="evidence" value="ECO:0007669"/>
    <property type="project" value="UniProtKB-UniRule"/>
</dbReference>
<dbReference type="InterPro" id="IPR012337">
    <property type="entry name" value="RNaseH-like_sf"/>
</dbReference>
<dbReference type="NCBIfam" id="TIGR00614">
    <property type="entry name" value="recQ_fam"/>
    <property type="match status" value="1"/>
</dbReference>
<evidence type="ECO:0000259" key="13">
    <source>
        <dbReference type="PROSITE" id="PS51198"/>
    </source>
</evidence>
<evidence type="ECO:0000256" key="8">
    <source>
        <dbReference type="ARBA" id="ARBA00034617"/>
    </source>
</evidence>
<keyword evidence="3 10" id="KW-0378">Hydrolase</keyword>
<gene>
    <name evidence="14" type="ORF">SAMN02745751_03135</name>
</gene>
<dbReference type="Proteomes" id="UP000184052">
    <property type="component" value="Unassembled WGS sequence"/>
</dbReference>
<dbReference type="EC" id="5.6.2.4" evidence="9"/>
<evidence type="ECO:0000256" key="2">
    <source>
        <dbReference type="ARBA" id="ARBA00022741"/>
    </source>
</evidence>
<dbReference type="Gene3D" id="3.30.420.10">
    <property type="entry name" value="Ribonuclease H-like superfamily/Ribonuclease H"/>
    <property type="match status" value="1"/>
</dbReference>
<evidence type="ECO:0000313" key="14">
    <source>
        <dbReference type="EMBL" id="SHJ68759.1"/>
    </source>
</evidence>
<evidence type="ECO:0000256" key="5">
    <source>
        <dbReference type="ARBA" id="ARBA00022840"/>
    </source>
</evidence>
<evidence type="ECO:0000256" key="3">
    <source>
        <dbReference type="ARBA" id="ARBA00022801"/>
    </source>
</evidence>
<name>A0A1M6LC58_9FIRM</name>
<evidence type="ECO:0000256" key="7">
    <source>
        <dbReference type="ARBA" id="ARBA00023235"/>
    </source>
</evidence>
<dbReference type="CDD" id="cd17920">
    <property type="entry name" value="DEXHc_RecQ"/>
    <property type="match status" value="1"/>
</dbReference>
<dbReference type="InterPro" id="IPR036397">
    <property type="entry name" value="RNaseH_sf"/>
</dbReference>
<dbReference type="GO" id="GO:0030894">
    <property type="term" value="C:replisome"/>
    <property type="evidence" value="ECO:0007669"/>
    <property type="project" value="TreeGrafter"/>
</dbReference>
<dbReference type="InterPro" id="IPR027785">
    <property type="entry name" value="UvrD-like_helicase_C"/>
</dbReference>
<dbReference type="PROSITE" id="PS51194">
    <property type="entry name" value="HELICASE_CTER"/>
    <property type="match status" value="1"/>
</dbReference>
<keyword evidence="2 10" id="KW-0547">Nucleotide-binding</keyword>
<keyword evidence="7" id="KW-0413">Isomerase</keyword>
<feature type="domain" description="Helicase ATP-binding" evidence="11">
    <location>
        <begin position="281"/>
        <end position="461"/>
    </location>
</feature>
<dbReference type="SUPFAM" id="SSF52540">
    <property type="entry name" value="P-loop containing nucleoside triphosphate hydrolases"/>
    <property type="match status" value="2"/>
</dbReference>
<dbReference type="InterPro" id="IPR011545">
    <property type="entry name" value="DEAD/DEAH_box_helicase_dom"/>
</dbReference>
<dbReference type="RefSeq" id="WP_073050511.1">
    <property type="nucleotide sequence ID" value="NZ_FQZL01000031.1"/>
</dbReference>
<dbReference type="PROSITE" id="PS51192">
    <property type="entry name" value="HELICASE_ATP_BIND_1"/>
    <property type="match status" value="1"/>
</dbReference>
<dbReference type="SMART" id="SM00487">
    <property type="entry name" value="DEXDc"/>
    <property type="match status" value="1"/>
</dbReference>
<dbReference type="Gene3D" id="3.40.50.300">
    <property type="entry name" value="P-loop containing nucleotide triphosphate hydrolases"/>
    <property type="match status" value="5"/>
</dbReference>
<feature type="domain" description="UvrD-like helicase ATP-binding" evidence="13">
    <location>
        <begin position="1046"/>
        <end position="1476"/>
    </location>
</feature>
<dbReference type="Pfam" id="PF13245">
    <property type="entry name" value="AAA_19"/>
    <property type="match status" value="1"/>
</dbReference>
<dbReference type="GO" id="GO:0006310">
    <property type="term" value="P:DNA recombination"/>
    <property type="evidence" value="ECO:0007669"/>
    <property type="project" value="InterPro"/>
</dbReference>
<dbReference type="InterPro" id="IPR004589">
    <property type="entry name" value="DNA_helicase_ATP-dep_RecQ"/>
</dbReference>
<dbReference type="GO" id="GO:0016787">
    <property type="term" value="F:hydrolase activity"/>
    <property type="evidence" value="ECO:0007669"/>
    <property type="project" value="UniProtKB-UniRule"/>
</dbReference>
<dbReference type="InterPro" id="IPR014016">
    <property type="entry name" value="UvrD-like_ATP-bd"/>
</dbReference>
<reference evidence="14 15" key="1">
    <citation type="submission" date="2016-11" db="EMBL/GenBank/DDBJ databases">
        <authorList>
            <person name="Jaros S."/>
            <person name="Januszkiewicz K."/>
            <person name="Wedrychowicz H."/>
        </authorList>
    </citation>
    <scope>NUCLEOTIDE SEQUENCE [LARGE SCALE GENOMIC DNA]</scope>
    <source>
        <strain evidence="14 15">DSM 17477</strain>
    </source>
</reference>
<accession>A0A1M6LC58</accession>
<evidence type="ECO:0000256" key="4">
    <source>
        <dbReference type="ARBA" id="ARBA00022806"/>
    </source>
</evidence>
<dbReference type="EMBL" id="FQZL01000031">
    <property type="protein sequence ID" value="SHJ68759.1"/>
    <property type="molecule type" value="Genomic_DNA"/>
</dbReference>
<dbReference type="Pfam" id="PF00270">
    <property type="entry name" value="DEAD"/>
    <property type="match status" value="1"/>
</dbReference>
<dbReference type="GO" id="GO:0003677">
    <property type="term" value="F:DNA binding"/>
    <property type="evidence" value="ECO:0007669"/>
    <property type="project" value="UniProtKB-KW"/>
</dbReference>
<dbReference type="SUPFAM" id="SSF53098">
    <property type="entry name" value="Ribonuclease H-like"/>
    <property type="match status" value="1"/>
</dbReference>
<dbReference type="GO" id="GO:0009378">
    <property type="term" value="F:four-way junction helicase activity"/>
    <property type="evidence" value="ECO:0007669"/>
    <property type="project" value="TreeGrafter"/>
</dbReference>
<dbReference type="PANTHER" id="PTHR13710:SF105">
    <property type="entry name" value="ATP-DEPENDENT DNA HELICASE Q1"/>
    <property type="match status" value="1"/>
</dbReference>
<dbReference type="SMART" id="SM00490">
    <property type="entry name" value="HELICc"/>
    <property type="match status" value="1"/>
</dbReference>
<dbReference type="CDD" id="cd17932">
    <property type="entry name" value="DEXQc_UvrD"/>
    <property type="match status" value="1"/>
</dbReference>
<evidence type="ECO:0000256" key="10">
    <source>
        <dbReference type="PROSITE-ProRule" id="PRU00560"/>
    </source>
</evidence>
<dbReference type="Pfam" id="PF13538">
    <property type="entry name" value="UvrD_C_2"/>
    <property type="match status" value="1"/>
</dbReference>
<organism evidence="14 15">
    <name type="scientific">Dethiosulfatibacter aminovorans DSM 17477</name>
    <dbReference type="NCBI Taxonomy" id="1121476"/>
    <lineage>
        <taxon>Bacteria</taxon>
        <taxon>Bacillati</taxon>
        <taxon>Bacillota</taxon>
        <taxon>Tissierellia</taxon>
        <taxon>Dethiosulfatibacter</taxon>
    </lineage>
</organism>
<feature type="binding site" evidence="10">
    <location>
        <begin position="1067"/>
        <end position="1074"/>
    </location>
    <ligand>
        <name>ATP</name>
        <dbReference type="ChEBI" id="CHEBI:30616"/>
    </ligand>
</feature>